<dbReference type="EMBL" id="HBGS01051494">
    <property type="protein sequence ID" value="CAD9468392.1"/>
    <property type="molecule type" value="Transcribed_RNA"/>
</dbReference>
<reference evidence="1" key="1">
    <citation type="submission" date="2021-01" db="EMBL/GenBank/DDBJ databases">
        <authorList>
            <person name="Corre E."/>
            <person name="Pelletier E."/>
            <person name="Niang G."/>
            <person name="Scheremetjew M."/>
            <person name="Finn R."/>
            <person name="Kale V."/>
            <person name="Holt S."/>
            <person name="Cochrane G."/>
            <person name="Meng A."/>
            <person name="Brown T."/>
            <person name="Cohen L."/>
        </authorList>
    </citation>
    <scope>NUCLEOTIDE SEQUENCE</scope>
    <source>
        <strain evidence="1">CCMP1381</strain>
    </source>
</reference>
<name>A0A7S2GSJ3_9STRA</name>
<organism evidence="1">
    <name type="scientific">Octactis speculum</name>
    <dbReference type="NCBI Taxonomy" id="3111310"/>
    <lineage>
        <taxon>Eukaryota</taxon>
        <taxon>Sar</taxon>
        <taxon>Stramenopiles</taxon>
        <taxon>Ochrophyta</taxon>
        <taxon>Dictyochophyceae</taxon>
        <taxon>Dictyochales</taxon>
        <taxon>Dictyochaceae</taxon>
        <taxon>Octactis</taxon>
    </lineage>
</organism>
<dbReference type="AlphaFoldDB" id="A0A7S2GSJ3"/>
<sequence length="199" mass="22659">MAILDSFITHMLVKMPVLGFDVRNAMLLVNGGLEIAINWLPLKFQDRFRASSREEVVRECLPRIIGSVIDPVRNAGGQAFWRLSTQLCCINLERRPYHARSEADARNCTNRKGDTMAEVEGWLVKTNRDVERLLELDSRKHEANGKVGILDTWTMTPDEKCDMYEDWVHHPLLAFEQIEEWMVNGLNCPCSGVAFPGGD</sequence>
<gene>
    <name evidence="1" type="ORF">DSPE1174_LOCUS26648</name>
</gene>
<proteinExistence type="predicted"/>
<evidence type="ECO:0000313" key="1">
    <source>
        <dbReference type="EMBL" id="CAD9468392.1"/>
    </source>
</evidence>
<protein>
    <submittedName>
        <fullName evidence="1">Uncharacterized protein</fullName>
    </submittedName>
</protein>
<accession>A0A7S2GSJ3</accession>